<comment type="caution">
    <text evidence="6">The sequence shown here is derived from an EMBL/GenBank/DDBJ whole genome shotgun (WGS) entry which is preliminary data.</text>
</comment>
<feature type="region of interest" description="Disordered" evidence="3">
    <location>
        <begin position="554"/>
        <end position="626"/>
    </location>
</feature>
<dbReference type="EMBL" id="ML978711">
    <property type="protein sequence ID" value="KAF2091747.1"/>
    <property type="molecule type" value="Genomic_DNA"/>
</dbReference>
<keyword evidence="2" id="KW-0694">RNA-binding</keyword>
<keyword evidence="1" id="KW-0507">mRNA processing</keyword>
<dbReference type="OrthoDB" id="6275295at2759"/>
<dbReference type="InterPro" id="IPR002483">
    <property type="entry name" value="PWI_dom"/>
</dbReference>
<protein>
    <recommendedName>
        <fullName evidence="8">PWI domain-containing protein</fullName>
    </recommendedName>
</protein>
<dbReference type="SUPFAM" id="SSF54928">
    <property type="entry name" value="RNA-binding domain, RBD"/>
    <property type="match status" value="1"/>
</dbReference>
<proteinExistence type="predicted"/>
<feature type="compositionally biased region" description="Basic and acidic residues" evidence="3">
    <location>
        <begin position="554"/>
        <end position="606"/>
    </location>
</feature>
<evidence type="ECO:0000313" key="7">
    <source>
        <dbReference type="Proteomes" id="UP000799776"/>
    </source>
</evidence>
<organism evidence="6 7">
    <name type="scientific">Saccharata proteae CBS 121410</name>
    <dbReference type="NCBI Taxonomy" id="1314787"/>
    <lineage>
        <taxon>Eukaryota</taxon>
        <taxon>Fungi</taxon>
        <taxon>Dikarya</taxon>
        <taxon>Ascomycota</taxon>
        <taxon>Pezizomycotina</taxon>
        <taxon>Dothideomycetes</taxon>
        <taxon>Dothideomycetes incertae sedis</taxon>
        <taxon>Botryosphaeriales</taxon>
        <taxon>Saccharataceae</taxon>
        <taxon>Saccharata</taxon>
    </lineage>
</organism>
<dbReference type="AlphaFoldDB" id="A0A9P4I226"/>
<accession>A0A9P4I226</accession>
<feature type="domain" description="RRM" evidence="4">
    <location>
        <begin position="153"/>
        <end position="248"/>
    </location>
</feature>
<dbReference type="Gene3D" id="1.20.1390.10">
    <property type="entry name" value="PWI domain"/>
    <property type="match status" value="1"/>
</dbReference>
<feature type="region of interest" description="Disordered" evidence="3">
    <location>
        <begin position="89"/>
        <end position="130"/>
    </location>
</feature>
<reference evidence="6" key="1">
    <citation type="journal article" date="2020" name="Stud. Mycol.">
        <title>101 Dothideomycetes genomes: a test case for predicting lifestyles and emergence of pathogens.</title>
        <authorList>
            <person name="Haridas S."/>
            <person name="Albert R."/>
            <person name="Binder M."/>
            <person name="Bloem J."/>
            <person name="Labutti K."/>
            <person name="Salamov A."/>
            <person name="Andreopoulos B."/>
            <person name="Baker S."/>
            <person name="Barry K."/>
            <person name="Bills G."/>
            <person name="Bluhm B."/>
            <person name="Cannon C."/>
            <person name="Castanera R."/>
            <person name="Culley D."/>
            <person name="Daum C."/>
            <person name="Ezra D."/>
            <person name="Gonzalez J."/>
            <person name="Henrissat B."/>
            <person name="Kuo A."/>
            <person name="Liang C."/>
            <person name="Lipzen A."/>
            <person name="Lutzoni F."/>
            <person name="Magnuson J."/>
            <person name="Mondo S."/>
            <person name="Nolan M."/>
            <person name="Ohm R."/>
            <person name="Pangilinan J."/>
            <person name="Park H.-J."/>
            <person name="Ramirez L."/>
            <person name="Alfaro M."/>
            <person name="Sun H."/>
            <person name="Tritt A."/>
            <person name="Yoshinaga Y."/>
            <person name="Zwiers L.-H."/>
            <person name="Turgeon B."/>
            <person name="Goodwin S."/>
            <person name="Spatafora J."/>
            <person name="Crous P."/>
            <person name="Grigoriev I."/>
        </authorList>
    </citation>
    <scope>NUCLEOTIDE SEQUENCE</scope>
    <source>
        <strain evidence="6">CBS 121410</strain>
    </source>
</reference>
<dbReference type="SUPFAM" id="SSF101233">
    <property type="entry name" value="PWI domain"/>
    <property type="match status" value="1"/>
</dbReference>
<feature type="compositionally biased region" description="Low complexity" evidence="3">
    <location>
        <begin position="25"/>
        <end position="34"/>
    </location>
</feature>
<sequence length="778" mass="86358">MDGYHRRRLRYPAPGRYGPPPPYGAYPSQAGAPPGMVPPPGMGVMPAPGITPPPGIVQTQSPLPARPGAIPPNFAPPAGMPNINFTAPVIRLGTTGPGKPDGRSDSKPDPMSGGGRRAGIGMGDSYRSGDSLRNQVRDTLLAMQPPTREEIARTIFIGRITDGVGGDEGLERLLRTAGSLRRWTRATDADGKPCAFGFAEYEDAESLETAAEIFKDVMVPVKKQEPNKTAEDNEEVEKTKLLVVVDEASMKYAEEWKSRRDEDPSASQFRIDTAKEALESVLKSFERPVHKDQVDAEGDTAMESAETKIDTATGEVVTIPLTIEDELADIPAEMRETVAAEIAAFRDRSTRRDMERLAREEEMEKAERQRGSGGRVNRLASPAPTSASFGGGANGIPLGPSKRGIEGAPSGPKAFQGAQIPRDYQGGVAFVNGGALNGASSVYIKPEEEDDSASDEELERRRKDKKKAELEKQYLDYERKWLNREKSRTAALLREQARDKDEDAKFEKEKEDVAKRLAEWDDDAEAARKSEEYYQDRSLWVRNRAAFRAREIAADERDRADEERELARENQKREAGRAAADDFLARSAEEIDERAARTSEPREPQRFKMSLGAAASQKARAVAPRRTAAEVEGLLEDEEDTGEQQTQRKLVPIQFDSAAEARGLSEEERQQAARQLAQDIPTSKEGLWGWNIQWDFLDDSVITEQLRPFVEKKIVEYLGVQEQMLVELIEGYVRERKTPEALVTELEEALDEEAEALVKKLWRMIIFFSESEKRGLSG</sequence>
<evidence type="ECO:0000256" key="1">
    <source>
        <dbReference type="ARBA" id="ARBA00022664"/>
    </source>
</evidence>
<evidence type="ECO:0000256" key="2">
    <source>
        <dbReference type="PROSITE-ProRule" id="PRU00176"/>
    </source>
</evidence>
<evidence type="ECO:0000259" key="5">
    <source>
        <dbReference type="PROSITE" id="PS51025"/>
    </source>
</evidence>
<evidence type="ECO:0008006" key="8">
    <source>
        <dbReference type="Google" id="ProtNLM"/>
    </source>
</evidence>
<dbReference type="PANTHER" id="PTHR18806:SF4">
    <property type="entry name" value="RNA-BINDING PROTEIN 25"/>
    <property type="match status" value="1"/>
</dbReference>
<feature type="region of interest" description="Disordered" evidence="3">
    <location>
        <begin position="1"/>
        <end position="54"/>
    </location>
</feature>
<dbReference type="GO" id="GO:0003729">
    <property type="term" value="F:mRNA binding"/>
    <property type="evidence" value="ECO:0007669"/>
    <property type="project" value="TreeGrafter"/>
</dbReference>
<dbReference type="GO" id="GO:0006397">
    <property type="term" value="P:mRNA processing"/>
    <property type="evidence" value="ECO:0007669"/>
    <property type="project" value="UniProtKB-KW"/>
</dbReference>
<feature type="compositionally biased region" description="Acidic residues" evidence="3">
    <location>
        <begin position="447"/>
        <end position="457"/>
    </location>
</feature>
<dbReference type="PANTHER" id="PTHR18806">
    <property type="entry name" value="RBM25 PROTEIN"/>
    <property type="match status" value="1"/>
</dbReference>
<dbReference type="InterPro" id="IPR035979">
    <property type="entry name" value="RBD_domain_sf"/>
</dbReference>
<dbReference type="GO" id="GO:0005681">
    <property type="term" value="C:spliceosomal complex"/>
    <property type="evidence" value="ECO:0007669"/>
    <property type="project" value="TreeGrafter"/>
</dbReference>
<gene>
    <name evidence="6" type="ORF">K490DRAFT_32516</name>
</gene>
<feature type="region of interest" description="Disordered" evidence="3">
    <location>
        <begin position="441"/>
        <end position="466"/>
    </location>
</feature>
<evidence type="ECO:0000313" key="6">
    <source>
        <dbReference type="EMBL" id="KAF2091747.1"/>
    </source>
</evidence>
<dbReference type="InterPro" id="IPR036483">
    <property type="entry name" value="PWI_dom_sf"/>
</dbReference>
<dbReference type="Gene3D" id="3.30.70.330">
    <property type="match status" value="1"/>
</dbReference>
<dbReference type="Proteomes" id="UP000799776">
    <property type="component" value="Unassembled WGS sequence"/>
</dbReference>
<dbReference type="SMART" id="SM00311">
    <property type="entry name" value="PWI"/>
    <property type="match status" value="1"/>
</dbReference>
<feature type="compositionally biased region" description="Gly residues" evidence="3">
    <location>
        <begin position="112"/>
        <end position="122"/>
    </location>
</feature>
<dbReference type="InterPro" id="IPR012677">
    <property type="entry name" value="Nucleotide-bd_a/b_plait_sf"/>
</dbReference>
<dbReference type="Pfam" id="PF01480">
    <property type="entry name" value="PWI"/>
    <property type="match status" value="1"/>
</dbReference>
<keyword evidence="7" id="KW-1185">Reference proteome</keyword>
<feature type="domain" description="PWI" evidence="5">
    <location>
        <begin position="685"/>
        <end position="778"/>
    </location>
</feature>
<dbReference type="InterPro" id="IPR000504">
    <property type="entry name" value="RRM_dom"/>
</dbReference>
<evidence type="ECO:0000256" key="3">
    <source>
        <dbReference type="SAM" id="MobiDB-lite"/>
    </source>
</evidence>
<evidence type="ECO:0000259" key="4">
    <source>
        <dbReference type="PROSITE" id="PS50102"/>
    </source>
</evidence>
<dbReference type="InterPro" id="IPR034268">
    <property type="entry name" value="RBM25_RRM"/>
</dbReference>
<name>A0A9P4I226_9PEZI</name>
<dbReference type="PROSITE" id="PS50102">
    <property type="entry name" value="RRM"/>
    <property type="match status" value="1"/>
</dbReference>
<dbReference type="InterPro" id="IPR052768">
    <property type="entry name" value="RBM25"/>
</dbReference>
<dbReference type="PROSITE" id="PS51025">
    <property type="entry name" value="PWI"/>
    <property type="match status" value="1"/>
</dbReference>
<feature type="region of interest" description="Disordered" evidence="3">
    <location>
        <begin position="358"/>
        <end position="420"/>
    </location>
</feature>
<feature type="compositionally biased region" description="Basic residues" evidence="3">
    <location>
        <begin position="1"/>
        <end position="10"/>
    </location>
</feature>
<dbReference type="CDD" id="cd12446">
    <property type="entry name" value="RRM_RBM25"/>
    <property type="match status" value="1"/>
</dbReference>
<feature type="compositionally biased region" description="Basic and acidic residues" evidence="3">
    <location>
        <begin position="358"/>
        <end position="370"/>
    </location>
</feature>